<gene>
    <name evidence="2" type="ORF">HMPREF3187_01077</name>
</gene>
<reference evidence="2 3" key="1">
    <citation type="submission" date="2016-01" db="EMBL/GenBank/DDBJ databases">
        <authorList>
            <person name="Oliw E.H."/>
        </authorList>
    </citation>
    <scope>NUCLEOTIDE SEQUENCE [LARGE SCALE GENOMIC DNA]</scope>
    <source>
        <strain evidence="2 3">KA00635</strain>
    </source>
</reference>
<dbReference type="EMBL" id="LSCQ01000050">
    <property type="protein sequence ID" value="KXB36059.1"/>
    <property type="molecule type" value="Genomic_DNA"/>
</dbReference>
<organism evidence="2 3">
    <name type="scientific">Aerococcus christensenii</name>
    <dbReference type="NCBI Taxonomy" id="87541"/>
    <lineage>
        <taxon>Bacteria</taxon>
        <taxon>Bacillati</taxon>
        <taxon>Bacillota</taxon>
        <taxon>Bacilli</taxon>
        <taxon>Lactobacillales</taxon>
        <taxon>Aerococcaceae</taxon>
        <taxon>Aerococcus</taxon>
    </lineage>
</organism>
<dbReference type="AlphaFoldDB" id="A0A133XYN4"/>
<dbReference type="Proteomes" id="UP000070422">
    <property type="component" value="Unassembled WGS sequence"/>
</dbReference>
<evidence type="ECO:0000256" key="1">
    <source>
        <dbReference type="SAM" id="MobiDB-lite"/>
    </source>
</evidence>
<proteinExistence type="predicted"/>
<accession>A0A133XYN4</accession>
<dbReference type="STRING" id="87541.AWM71_00235"/>
<sequence length="94" mass="10886">MEEGLLRSSKQTKELHQTAPALHPLDSNQLELALPKTDLKEPKSKEEANQQVQLVPSQKTYTLKFRYVVRDNPNLVLYQPYEMTVREDPARPVQ</sequence>
<comment type="caution">
    <text evidence="2">The sequence shown here is derived from an EMBL/GenBank/DDBJ whole genome shotgun (WGS) entry which is preliminary data.</text>
</comment>
<dbReference type="PATRIC" id="fig|87541.4.peg.1066"/>
<evidence type="ECO:0000313" key="2">
    <source>
        <dbReference type="EMBL" id="KXB36059.1"/>
    </source>
</evidence>
<evidence type="ECO:0000313" key="3">
    <source>
        <dbReference type="Proteomes" id="UP000070422"/>
    </source>
</evidence>
<name>A0A133XYN4_9LACT</name>
<feature type="region of interest" description="Disordered" evidence="1">
    <location>
        <begin position="1"/>
        <end position="29"/>
    </location>
</feature>
<protein>
    <submittedName>
        <fullName evidence="2">Uncharacterized protein</fullName>
    </submittedName>
</protein>